<organism evidence="2 3">
    <name type="scientific">Rotaria socialis</name>
    <dbReference type="NCBI Taxonomy" id="392032"/>
    <lineage>
        <taxon>Eukaryota</taxon>
        <taxon>Metazoa</taxon>
        <taxon>Spiralia</taxon>
        <taxon>Gnathifera</taxon>
        <taxon>Rotifera</taxon>
        <taxon>Eurotatoria</taxon>
        <taxon>Bdelloidea</taxon>
        <taxon>Philodinida</taxon>
        <taxon>Philodinidae</taxon>
        <taxon>Rotaria</taxon>
    </lineage>
</organism>
<dbReference type="Gene3D" id="3.90.550.10">
    <property type="entry name" value="Spore Coat Polysaccharide Biosynthesis Protein SpsA, Chain A"/>
    <property type="match status" value="1"/>
</dbReference>
<accession>A0A821N5B7</accession>
<evidence type="ECO:0000259" key="1">
    <source>
        <dbReference type="Pfam" id="PF00535"/>
    </source>
</evidence>
<dbReference type="InterPro" id="IPR029044">
    <property type="entry name" value="Nucleotide-diphossugar_trans"/>
</dbReference>
<evidence type="ECO:0000313" key="2">
    <source>
        <dbReference type="EMBL" id="CAF4780297.1"/>
    </source>
</evidence>
<dbReference type="SUPFAM" id="SSF53448">
    <property type="entry name" value="Nucleotide-diphospho-sugar transferases"/>
    <property type="match status" value="1"/>
</dbReference>
<feature type="domain" description="Glycosyltransferase 2-like" evidence="1">
    <location>
        <begin position="1"/>
        <end position="158"/>
    </location>
</feature>
<dbReference type="InterPro" id="IPR001173">
    <property type="entry name" value="Glyco_trans_2-like"/>
</dbReference>
<dbReference type="EMBL" id="CAJOBS010001976">
    <property type="protein sequence ID" value="CAF4780297.1"/>
    <property type="molecule type" value="Genomic_DNA"/>
</dbReference>
<evidence type="ECO:0000313" key="3">
    <source>
        <dbReference type="Proteomes" id="UP000663838"/>
    </source>
</evidence>
<dbReference type="PANTHER" id="PTHR43685">
    <property type="entry name" value="GLYCOSYLTRANSFERASE"/>
    <property type="match status" value="1"/>
</dbReference>
<reference evidence="2" key="1">
    <citation type="submission" date="2021-02" db="EMBL/GenBank/DDBJ databases">
        <authorList>
            <person name="Nowell W R."/>
        </authorList>
    </citation>
    <scope>NUCLEOTIDE SEQUENCE</scope>
</reference>
<name>A0A821N5B7_9BILA</name>
<dbReference type="InterPro" id="IPR050834">
    <property type="entry name" value="Glycosyltransf_2"/>
</dbReference>
<dbReference type="Pfam" id="PF00535">
    <property type="entry name" value="Glycos_transf_2"/>
    <property type="match status" value="1"/>
</dbReference>
<comment type="caution">
    <text evidence="2">The sequence shown here is derived from an EMBL/GenBank/DDBJ whole genome shotgun (WGS) entry which is preliminary data.</text>
</comment>
<dbReference type="CDD" id="cd04196">
    <property type="entry name" value="GT_2_like_d"/>
    <property type="match status" value="1"/>
</dbReference>
<dbReference type="PANTHER" id="PTHR43685:SF11">
    <property type="entry name" value="GLYCOSYLTRANSFERASE TAGX-RELATED"/>
    <property type="match status" value="1"/>
</dbReference>
<dbReference type="AlphaFoldDB" id="A0A821N5B7"/>
<protein>
    <recommendedName>
        <fullName evidence="1">Glycosyltransferase 2-like domain-containing protein</fullName>
    </recommendedName>
</protein>
<sequence length="267" mass="30763">MATYNGAKYIGEQLNSIINQTYSNIEIVIVDDCSKDDTVAMIEQYQEQYPFIYLHVNEQNSGVTVTFEKAISKCTGEFIAISDQDDIWELNKLEILVNEIGEHDAVYSNSLLVDANGQSLNKSFTSIMNMKTYYNGAPFLLSNSVPGHTILMKQEFVQKILPFPHKMLFDLWIGFCAAGNNGIKFVDKTLVKYRQHETNTIGTRDSKNKKKKDPVNVQFEFKLNELKTLARAPIKDEKTKLILQQMIQHFHRKWSFKRKVVLCKNDF</sequence>
<dbReference type="Proteomes" id="UP000663838">
    <property type="component" value="Unassembled WGS sequence"/>
</dbReference>
<gene>
    <name evidence="2" type="ORF">TOA249_LOCUS22114</name>
</gene>
<proteinExistence type="predicted"/>